<sequence length="181" mass="19962">MTASAHDIAAALRERLPGIGVKKLHKLLYYAQGSHIATFDIPLFSESIRAWDMGPVVAELWRDEDRGEPPPEPHDLGEAELNTVGYTASRYGRLSGNQLERLTHTEHPWQAGDARRKVGDSDRIEVEWIRRHFVAEAASDADDDGDLDQSVISASIADTRTPTDAGQPDDIEVLVGKLGRV</sequence>
<evidence type="ECO:0000259" key="1">
    <source>
        <dbReference type="Pfam" id="PF13274"/>
    </source>
</evidence>
<proteinExistence type="predicted"/>
<dbReference type="Proteomes" id="UP001523369">
    <property type="component" value="Unassembled WGS sequence"/>
</dbReference>
<dbReference type="EMBL" id="JAMYJR010000023">
    <property type="protein sequence ID" value="MCO8273091.1"/>
    <property type="molecule type" value="Genomic_DNA"/>
</dbReference>
<feature type="domain" description="Antitoxin SocA-like Panacea" evidence="1">
    <location>
        <begin position="24"/>
        <end position="110"/>
    </location>
</feature>
<evidence type="ECO:0000313" key="2">
    <source>
        <dbReference type="EMBL" id="MCO8273091.1"/>
    </source>
</evidence>
<keyword evidence="3" id="KW-1185">Reference proteome</keyword>
<name>A0ABT1DQG9_9ACTN</name>
<organism evidence="2 3">
    <name type="scientific">Paractinoplanes aksuensis</name>
    <dbReference type="NCBI Taxonomy" id="2939490"/>
    <lineage>
        <taxon>Bacteria</taxon>
        <taxon>Bacillati</taxon>
        <taxon>Actinomycetota</taxon>
        <taxon>Actinomycetes</taxon>
        <taxon>Micromonosporales</taxon>
        <taxon>Micromonosporaceae</taxon>
        <taxon>Paractinoplanes</taxon>
    </lineage>
</organism>
<dbReference type="RefSeq" id="WP_253239176.1">
    <property type="nucleotide sequence ID" value="NZ_JAMYJR010000023.1"/>
</dbReference>
<protein>
    <submittedName>
        <fullName evidence="2">DUF4065 domain-containing protein</fullName>
    </submittedName>
</protein>
<evidence type="ECO:0000313" key="3">
    <source>
        <dbReference type="Proteomes" id="UP001523369"/>
    </source>
</evidence>
<dbReference type="Pfam" id="PF13274">
    <property type="entry name" value="SocA_Panacea"/>
    <property type="match status" value="1"/>
</dbReference>
<accession>A0ABT1DQG9</accession>
<gene>
    <name evidence="2" type="ORF">M1L60_21080</name>
</gene>
<comment type="caution">
    <text evidence="2">The sequence shown here is derived from an EMBL/GenBank/DDBJ whole genome shotgun (WGS) entry which is preliminary data.</text>
</comment>
<dbReference type="InterPro" id="IPR025272">
    <property type="entry name" value="SocA_Panacea"/>
</dbReference>
<reference evidence="2 3" key="1">
    <citation type="submission" date="2022-06" db="EMBL/GenBank/DDBJ databases">
        <title>New Species of the Genus Actinoplanes, ActinopZanes ferrugineus.</title>
        <authorList>
            <person name="Ding P."/>
        </authorList>
    </citation>
    <scope>NUCLEOTIDE SEQUENCE [LARGE SCALE GENOMIC DNA]</scope>
    <source>
        <strain evidence="2 3">TRM88003</strain>
    </source>
</reference>